<name>A0A2P7QFG0_9SPHN</name>
<feature type="transmembrane region" description="Helical" evidence="6">
    <location>
        <begin position="342"/>
        <end position="364"/>
    </location>
</feature>
<evidence type="ECO:0000259" key="7">
    <source>
        <dbReference type="Pfam" id="PF02687"/>
    </source>
</evidence>
<dbReference type="AlphaFoldDB" id="A0A2P7QFG0"/>
<dbReference type="GO" id="GO:0005886">
    <property type="term" value="C:plasma membrane"/>
    <property type="evidence" value="ECO:0007669"/>
    <property type="project" value="UniProtKB-SubCell"/>
</dbReference>
<evidence type="ECO:0000256" key="5">
    <source>
        <dbReference type="ARBA" id="ARBA00023136"/>
    </source>
</evidence>
<dbReference type="OrthoDB" id="9770036at2"/>
<dbReference type="PROSITE" id="PS51257">
    <property type="entry name" value="PROKAR_LIPOPROTEIN"/>
    <property type="match status" value="1"/>
</dbReference>
<evidence type="ECO:0000256" key="4">
    <source>
        <dbReference type="ARBA" id="ARBA00022989"/>
    </source>
</evidence>
<evidence type="ECO:0000256" key="6">
    <source>
        <dbReference type="SAM" id="Phobius"/>
    </source>
</evidence>
<comment type="caution">
    <text evidence="9">The sequence shown here is derived from an EMBL/GenBank/DDBJ whole genome shotgun (WGS) entry which is preliminary data.</text>
</comment>
<dbReference type="PANTHER" id="PTHR30572">
    <property type="entry name" value="MEMBRANE COMPONENT OF TRANSPORTER-RELATED"/>
    <property type="match status" value="1"/>
</dbReference>
<gene>
    <name evidence="9" type="ORF">C7I55_25380</name>
</gene>
<dbReference type="Pfam" id="PF02687">
    <property type="entry name" value="FtsX"/>
    <property type="match status" value="2"/>
</dbReference>
<sequence length="835" mass="91487">MWRNYLIVGARALAKNRTYAVINIFGLALGLAACLLILLYVRYETSYDRWIPGAENVYQIQSFSTDPDTGSRDGLRQSQYAAGTALQKDFPQVIGRMHVQGTRAAVVRGDQALTVEDAARVDGPFFDIFPLPLVAGDPKTALAKPGNLILSEREALRLFGAEPAIGKTLTIVENGEHVDYRVTGILKTLPKNSHLRLDMVMRFDPVSFFADYPGYLSNWGEISGFNYVKLRPGADVDAMRAALPAWEKRNIPDQTFGDRRENEGEFQDWKLIPLRDIHLGEAQRAAMEPANDRSTITTFAIVALLILGMACINFTNLATARAGQRAREVALRKVLGATRRQLVAQFLSESVLVAGMAMILALTMVELALRPLSAFLDADLHMHYLGAGGVMLPVFGLVIAVGAAGGLYPAFYLSRFQPAQVLKANKSAAEAEGSGRLRNVLVVAQFAVSIGLIICTAIVYAQTVHARRSDPGFERDGLLQVSAGYYSLVPVLESMTREIARVDGVVAASRTSIGINTGSTMWRTLRAPGKAETIGLGNYPVDEHFFETMGIKLLAGRNFDRNRPMDETSMPFPEPDPAAERALVARGGNVVINALAARRLGFADPADAVGRQVRVSLSLDPATGMVPVTIVGVVGDTRFRSIRQPIEPIMYRLANDFVSTIVIRYRAGQGREVRDGVERVWKRFVPDLPFEARYSEDIVSSLYLAERARAQTFAGFAALAIVVACLGLFGLAAFTAERRRKEIGIRKVLGARSRDIVRLLAWQFSKPVIVANLIAWPAAWWAMRDWLNRFDARIELGAGPFLFAGALALAIAIGTIAGHAFKVARSNPIHALRYE</sequence>
<feature type="transmembrane region" description="Helical" evidence="6">
    <location>
        <begin position="801"/>
        <end position="821"/>
    </location>
</feature>
<keyword evidence="4 6" id="KW-1133">Transmembrane helix</keyword>
<feature type="transmembrane region" description="Helical" evidence="6">
    <location>
        <begin position="20"/>
        <end position="41"/>
    </location>
</feature>
<keyword evidence="3 6" id="KW-0812">Transmembrane</keyword>
<comment type="subcellular location">
    <subcellularLocation>
        <location evidence="1">Cell membrane</location>
        <topology evidence="1">Multi-pass membrane protein</topology>
    </subcellularLocation>
</comment>
<proteinExistence type="predicted"/>
<keyword evidence="2" id="KW-1003">Cell membrane</keyword>
<evidence type="ECO:0000313" key="9">
    <source>
        <dbReference type="EMBL" id="PSJ36718.1"/>
    </source>
</evidence>
<dbReference type="PANTHER" id="PTHR30572:SF18">
    <property type="entry name" value="ABC-TYPE MACROLIDE FAMILY EXPORT SYSTEM PERMEASE COMPONENT 2"/>
    <property type="match status" value="1"/>
</dbReference>
<dbReference type="Pfam" id="PF12704">
    <property type="entry name" value="MacB_PCD"/>
    <property type="match status" value="2"/>
</dbReference>
<dbReference type="InterPro" id="IPR003838">
    <property type="entry name" value="ABC3_permease_C"/>
</dbReference>
<evidence type="ECO:0000256" key="2">
    <source>
        <dbReference type="ARBA" id="ARBA00022475"/>
    </source>
</evidence>
<keyword evidence="10" id="KW-1185">Reference proteome</keyword>
<feature type="transmembrane region" description="Helical" evidence="6">
    <location>
        <begin position="384"/>
        <end position="408"/>
    </location>
</feature>
<dbReference type="GO" id="GO:0022857">
    <property type="term" value="F:transmembrane transporter activity"/>
    <property type="evidence" value="ECO:0007669"/>
    <property type="project" value="TreeGrafter"/>
</dbReference>
<feature type="transmembrane region" description="Helical" evidence="6">
    <location>
        <begin position="440"/>
        <end position="461"/>
    </location>
</feature>
<feature type="domain" description="MacB-like periplasmic core" evidence="8">
    <location>
        <begin position="446"/>
        <end position="669"/>
    </location>
</feature>
<feature type="transmembrane region" description="Helical" evidence="6">
    <location>
        <begin position="756"/>
        <end position="781"/>
    </location>
</feature>
<keyword evidence="5 6" id="KW-0472">Membrane</keyword>
<evidence type="ECO:0000313" key="10">
    <source>
        <dbReference type="Proteomes" id="UP000241167"/>
    </source>
</evidence>
<protein>
    <submittedName>
        <fullName evidence="9">ABC transporter permease</fullName>
    </submittedName>
</protein>
<dbReference type="RefSeq" id="WP_106515853.1">
    <property type="nucleotide sequence ID" value="NZ_PXYI01000012.1"/>
</dbReference>
<feature type="domain" description="ABC3 transporter permease C-terminal" evidence="7">
    <location>
        <begin position="716"/>
        <end position="828"/>
    </location>
</feature>
<feature type="transmembrane region" description="Helical" evidence="6">
    <location>
        <begin position="299"/>
        <end position="321"/>
    </location>
</feature>
<accession>A0A2P7QFG0</accession>
<feature type="domain" description="MacB-like periplasmic core" evidence="8">
    <location>
        <begin position="21"/>
        <end position="244"/>
    </location>
</feature>
<feature type="transmembrane region" description="Helical" evidence="6">
    <location>
        <begin position="713"/>
        <end position="735"/>
    </location>
</feature>
<organism evidence="9 10">
    <name type="scientific">Allosphingosinicella deserti</name>
    <dbReference type="NCBI Taxonomy" id="2116704"/>
    <lineage>
        <taxon>Bacteria</taxon>
        <taxon>Pseudomonadati</taxon>
        <taxon>Pseudomonadota</taxon>
        <taxon>Alphaproteobacteria</taxon>
        <taxon>Sphingomonadales</taxon>
        <taxon>Sphingomonadaceae</taxon>
        <taxon>Allosphingosinicella</taxon>
    </lineage>
</organism>
<dbReference type="InterPro" id="IPR025857">
    <property type="entry name" value="MacB_PCD"/>
</dbReference>
<dbReference type="Proteomes" id="UP000241167">
    <property type="component" value="Unassembled WGS sequence"/>
</dbReference>
<evidence type="ECO:0000259" key="8">
    <source>
        <dbReference type="Pfam" id="PF12704"/>
    </source>
</evidence>
<dbReference type="EMBL" id="PXYI01000012">
    <property type="protein sequence ID" value="PSJ36718.1"/>
    <property type="molecule type" value="Genomic_DNA"/>
</dbReference>
<evidence type="ECO:0000256" key="1">
    <source>
        <dbReference type="ARBA" id="ARBA00004651"/>
    </source>
</evidence>
<evidence type="ECO:0000256" key="3">
    <source>
        <dbReference type="ARBA" id="ARBA00022692"/>
    </source>
</evidence>
<feature type="domain" description="ABC3 transporter permease C-terminal" evidence="7">
    <location>
        <begin position="301"/>
        <end position="418"/>
    </location>
</feature>
<reference evidence="9 10" key="1">
    <citation type="submission" date="2018-03" db="EMBL/GenBank/DDBJ databases">
        <title>The draft genome of Sphingosinicella sp. GL-C-18.</title>
        <authorList>
            <person name="Liu L."/>
            <person name="Li L."/>
            <person name="Liang L."/>
            <person name="Zhang X."/>
            <person name="Wang T."/>
        </authorList>
    </citation>
    <scope>NUCLEOTIDE SEQUENCE [LARGE SCALE GENOMIC DNA]</scope>
    <source>
        <strain evidence="9 10">GL-C-18</strain>
    </source>
</reference>
<dbReference type="InterPro" id="IPR050250">
    <property type="entry name" value="Macrolide_Exporter_MacB"/>
</dbReference>